<dbReference type="InterPro" id="IPR011990">
    <property type="entry name" value="TPR-like_helical_dom_sf"/>
</dbReference>
<feature type="compositionally biased region" description="Basic and acidic residues" evidence="1">
    <location>
        <begin position="176"/>
        <end position="185"/>
    </location>
</feature>
<dbReference type="SUPFAM" id="SSF48452">
    <property type="entry name" value="TPR-like"/>
    <property type="match status" value="1"/>
</dbReference>
<gene>
    <name evidence="2" type="ORF">GCM10010964_05530</name>
</gene>
<protein>
    <recommendedName>
        <fullName evidence="4">Tetratricopeptide repeat protein</fullName>
    </recommendedName>
</protein>
<sequence length="594" mass="63854">MRGAAIPSFVLSCGQAAPRGDGYGRGGGEGRSRCVTQGASRAPGRRARRLPGPGPGCVGTRLVSPGEGVQGIAAAHRCAGALPVPPPRRGGAVRGAAPAPGFRQDCAPAGTAGQMDDRKRIARLIRDHIARERISREQFAFRTRLGRSTVDKLLVGLFSDKTLAIVESHTGLRLRAPDDAQDRPADAAPAAVPGTAPRPPEGPSIAVLPFTNMTGDPRQDFVADGITEDITTDLSRLRWLFVIARNSTFTYKGRAVDVRQVARELGVRYVLEGSVRTAAGRIRVTGQLADAGTGKHIWAERYDRELHDIFAVQDEITRNVVAAIEPHLYAEEGVRAAARPPGNLDAWGLTVRAIGLINRVGRRQNEEAQALLRRAIGIEPGYARAHALLSWAVWWAALCYWWPDTQEGYRAAARHAEDAVALDPAEPWARMTLGLCLSTARQHERALAELRATLDLNPCFALGRTAFGWALLRAGHFDAALAETGKAIRMSPTDSFAGIYTAIHGLALLGARRFGEALPFLRASVASFAEYSGHYNTLISCCGHLGLPEEARAFIEARNRVGPPLRVGVLRRNLAGFAHCDVFIAGLAKAGVPE</sequence>
<feature type="region of interest" description="Disordered" evidence="1">
    <location>
        <begin position="176"/>
        <end position="204"/>
    </location>
</feature>
<feature type="compositionally biased region" description="Low complexity" evidence="1">
    <location>
        <begin position="186"/>
        <end position="195"/>
    </location>
</feature>
<dbReference type="Proteomes" id="UP000597507">
    <property type="component" value="Unassembled WGS sequence"/>
</dbReference>
<proteinExistence type="predicted"/>
<reference evidence="2 3" key="1">
    <citation type="journal article" date="2014" name="Int. J. Syst. Evol. Microbiol.">
        <title>Complete genome sequence of Corynebacterium casei LMG S-19264T (=DSM 44701T), isolated from a smear-ripened cheese.</title>
        <authorList>
            <consortium name="US DOE Joint Genome Institute (JGI-PGF)"/>
            <person name="Walter F."/>
            <person name="Albersmeier A."/>
            <person name="Kalinowski J."/>
            <person name="Ruckert C."/>
        </authorList>
    </citation>
    <scope>NUCLEOTIDE SEQUENCE [LARGE SCALE GENOMIC DNA]</scope>
    <source>
        <strain evidence="2 3">CGMCC 1.16330</strain>
    </source>
</reference>
<evidence type="ECO:0000313" key="2">
    <source>
        <dbReference type="EMBL" id="GGG20180.1"/>
    </source>
</evidence>
<evidence type="ECO:0000313" key="3">
    <source>
        <dbReference type="Proteomes" id="UP000597507"/>
    </source>
</evidence>
<keyword evidence="3" id="KW-1185">Reference proteome</keyword>
<name>A0A8J2Z931_9PROT</name>
<dbReference type="Gene3D" id="3.40.50.10070">
    <property type="entry name" value="TolB, N-terminal domain"/>
    <property type="match status" value="1"/>
</dbReference>
<organism evidence="2 3">
    <name type="scientific">Caldovatus sediminis</name>
    <dbReference type="NCBI Taxonomy" id="2041189"/>
    <lineage>
        <taxon>Bacteria</taxon>
        <taxon>Pseudomonadati</taxon>
        <taxon>Pseudomonadota</taxon>
        <taxon>Alphaproteobacteria</taxon>
        <taxon>Acetobacterales</taxon>
        <taxon>Roseomonadaceae</taxon>
        <taxon>Caldovatus</taxon>
    </lineage>
</organism>
<dbReference type="AlphaFoldDB" id="A0A8J2Z931"/>
<comment type="caution">
    <text evidence="2">The sequence shown here is derived from an EMBL/GenBank/DDBJ whole genome shotgun (WGS) entry which is preliminary data.</text>
</comment>
<feature type="region of interest" description="Disordered" evidence="1">
    <location>
        <begin position="89"/>
        <end position="114"/>
    </location>
</feature>
<accession>A0A8J2Z931</accession>
<evidence type="ECO:0000256" key="1">
    <source>
        <dbReference type="SAM" id="MobiDB-lite"/>
    </source>
</evidence>
<dbReference type="EMBL" id="BMKS01000001">
    <property type="protein sequence ID" value="GGG20180.1"/>
    <property type="molecule type" value="Genomic_DNA"/>
</dbReference>
<feature type="region of interest" description="Disordered" evidence="1">
    <location>
        <begin position="20"/>
        <end position="53"/>
    </location>
</feature>
<dbReference type="Gene3D" id="1.25.40.10">
    <property type="entry name" value="Tetratricopeptide repeat domain"/>
    <property type="match status" value="1"/>
</dbReference>
<evidence type="ECO:0008006" key="4">
    <source>
        <dbReference type="Google" id="ProtNLM"/>
    </source>
</evidence>